<dbReference type="PANTHER" id="PTHR16861:SF9">
    <property type="entry name" value="CELL WALL INTEGRITY AND STRESS RESPONSE COMPONENT 1"/>
    <property type="match status" value="1"/>
</dbReference>
<dbReference type="InterPro" id="IPR002889">
    <property type="entry name" value="WSC_carb-bd"/>
</dbReference>
<dbReference type="AlphaFoldDB" id="A0A2T4C5X1"/>
<sequence length="379" mass="39199">MLLFSTAALQKGYAIFLVLALSTLIAAIDVDVCSSFNTAQTPLNVSIYQTNGLCTHFCVQKNYAFAITQQNSCWCSNYYPDKASTVDIKECNVPCPAWPDEYCGGRGLYGYLALNEVAPSGTKTAPASSSTPTETVVQSTASTSASTSSSSMATSTSAWSSTSSSSSSTSSTSETPTTSTSSSSSSTSDSTTSSTTTTPPPSSTPTTTPTDGSGRSRSSSSGSSPSPTADPSKDEDGDGAGGGSSKKSGLGTGAIVGIAVGVVGGVLALAAALLFWFLRRRRQGKDEYMNDPSVRGSSSGMVGVPGDLTGNSGSPASPVSVVNRNSTIQIDPRMDPFKQGLYIRGSHESLNTLRDDHDYSRRIQPPKVLRAVNPDPEEP</sequence>
<feature type="compositionally biased region" description="Gly residues" evidence="1">
    <location>
        <begin position="239"/>
        <end position="251"/>
    </location>
</feature>
<keyword evidence="2" id="KW-0472">Membrane</keyword>
<evidence type="ECO:0000256" key="3">
    <source>
        <dbReference type="SAM" id="SignalP"/>
    </source>
</evidence>
<organism evidence="5 6">
    <name type="scientific">Trichoderma longibrachiatum ATCC 18648</name>
    <dbReference type="NCBI Taxonomy" id="983965"/>
    <lineage>
        <taxon>Eukaryota</taxon>
        <taxon>Fungi</taxon>
        <taxon>Dikarya</taxon>
        <taxon>Ascomycota</taxon>
        <taxon>Pezizomycotina</taxon>
        <taxon>Sordariomycetes</taxon>
        <taxon>Hypocreomycetidae</taxon>
        <taxon>Hypocreales</taxon>
        <taxon>Hypocreaceae</taxon>
        <taxon>Trichoderma</taxon>
    </lineage>
</organism>
<dbReference type="STRING" id="983965.A0A2T4C5X1"/>
<feature type="signal peptide" evidence="3">
    <location>
        <begin position="1"/>
        <end position="27"/>
    </location>
</feature>
<feature type="region of interest" description="Disordered" evidence="1">
    <location>
        <begin position="360"/>
        <end position="379"/>
    </location>
</feature>
<evidence type="ECO:0000313" key="5">
    <source>
        <dbReference type="EMBL" id="PTB76945.1"/>
    </source>
</evidence>
<dbReference type="SMART" id="SM00321">
    <property type="entry name" value="WSC"/>
    <property type="match status" value="1"/>
</dbReference>
<reference evidence="5 6" key="1">
    <citation type="submission" date="2016-07" db="EMBL/GenBank/DDBJ databases">
        <title>Multiple horizontal gene transfer events from other fungi enriched the ability of initially mycotrophic Trichoderma (Ascomycota) to feed on dead plant biomass.</title>
        <authorList>
            <consortium name="DOE Joint Genome Institute"/>
            <person name="Aerts A."/>
            <person name="Atanasova L."/>
            <person name="Chenthamara K."/>
            <person name="Zhang J."/>
            <person name="Grujic M."/>
            <person name="Henrissat B."/>
            <person name="Kuo A."/>
            <person name="Salamov A."/>
            <person name="Lipzen A."/>
            <person name="Labutti K."/>
            <person name="Barry K."/>
            <person name="Miao Y."/>
            <person name="Rahimi M.J."/>
            <person name="Shen Q."/>
            <person name="Grigoriev I.V."/>
            <person name="Kubicek C.P."/>
            <person name="Druzhinina I.S."/>
        </authorList>
    </citation>
    <scope>NUCLEOTIDE SEQUENCE [LARGE SCALE GENOMIC DNA]</scope>
    <source>
        <strain evidence="5 6">ATCC 18648</strain>
    </source>
</reference>
<feature type="compositionally biased region" description="Low complexity" evidence="1">
    <location>
        <begin position="204"/>
        <end position="230"/>
    </location>
</feature>
<keyword evidence="2" id="KW-1133">Transmembrane helix</keyword>
<keyword evidence="6" id="KW-1185">Reference proteome</keyword>
<evidence type="ECO:0000313" key="6">
    <source>
        <dbReference type="Proteomes" id="UP000240760"/>
    </source>
</evidence>
<proteinExistence type="predicted"/>
<keyword evidence="3" id="KW-0732">Signal</keyword>
<dbReference type="OrthoDB" id="2537459at2759"/>
<evidence type="ECO:0000256" key="2">
    <source>
        <dbReference type="SAM" id="Phobius"/>
    </source>
</evidence>
<feature type="chain" id="PRO_5015486366" description="WSC domain-containing protein" evidence="3">
    <location>
        <begin position="28"/>
        <end position="379"/>
    </location>
</feature>
<accession>A0A2T4C5X1</accession>
<feature type="compositionally biased region" description="Low complexity" evidence="1">
    <location>
        <begin position="120"/>
        <end position="197"/>
    </location>
</feature>
<feature type="domain" description="WSC" evidence="4">
    <location>
        <begin position="27"/>
        <end position="115"/>
    </location>
</feature>
<keyword evidence="2" id="KW-0812">Transmembrane</keyword>
<dbReference type="PROSITE" id="PS51212">
    <property type="entry name" value="WSC"/>
    <property type="match status" value="1"/>
</dbReference>
<protein>
    <recommendedName>
        <fullName evidence="4">WSC domain-containing protein</fullName>
    </recommendedName>
</protein>
<feature type="region of interest" description="Disordered" evidence="1">
    <location>
        <begin position="120"/>
        <end position="251"/>
    </location>
</feature>
<evidence type="ECO:0000259" key="4">
    <source>
        <dbReference type="PROSITE" id="PS51212"/>
    </source>
</evidence>
<feature type="transmembrane region" description="Helical" evidence="2">
    <location>
        <begin position="254"/>
        <end position="278"/>
    </location>
</feature>
<gene>
    <name evidence="5" type="ORF">M440DRAFT_1239315</name>
</gene>
<dbReference type="Pfam" id="PF01822">
    <property type="entry name" value="WSC"/>
    <property type="match status" value="1"/>
</dbReference>
<evidence type="ECO:0000256" key="1">
    <source>
        <dbReference type="SAM" id="MobiDB-lite"/>
    </source>
</evidence>
<dbReference type="EMBL" id="KZ679131">
    <property type="protein sequence ID" value="PTB76945.1"/>
    <property type="molecule type" value="Genomic_DNA"/>
</dbReference>
<dbReference type="PANTHER" id="PTHR16861">
    <property type="entry name" value="GLYCOPROTEIN 38"/>
    <property type="match status" value="1"/>
</dbReference>
<name>A0A2T4C5X1_TRILO</name>
<dbReference type="Proteomes" id="UP000240760">
    <property type="component" value="Unassembled WGS sequence"/>
</dbReference>